<protein>
    <submittedName>
        <fullName evidence="1">Uncharacterized protein</fullName>
    </submittedName>
</protein>
<keyword evidence="2" id="KW-1185">Reference proteome</keyword>
<accession>A0A2M9DDN7</accession>
<evidence type="ECO:0000313" key="1">
    <source>
        <dbReference type="EMBL" id="APX89624.1"/>
    </source>
</evidence>
<dbReference type="STRING" id="1267768.BV394_07765"/>
<reference evidence="1 2" key="1">
    <citation type="submission" date="2017-01" db="EMBL/GenBank/DDBJ databases">
        <title>Genomic analysis of Xuhuaishuia manganoxidans DY6-4.</title>
        <authorList>
            <person name="Wang X."/>
        </authorList>
    </citation>
    <scope>NUCLEOTIDE SEQUENCE [LARGE SCALE GENOMIC DNA]</scope>
    <source>
        <strain evidence="1 2">DY6-4</strain>
    </source>
</reference>
<dbReference type="EMBL" id="CP019124">
    <property type="protein sequence ID" value="APX89624.1"/>
    <property type="molecule type" value="Genomic_DNA"/>
</dbReference>
<dbReference type="AlphaFoldDB" id="A0A1U7DI07"/>
<sequence>MKPKPILQSQWLAVLPEARIREAQIMGAVIFRGGMELDVQRMAKGDRVVFLAPDGSAPEAPDAPPMPVFCALAVVTSDAARMASLHGDTHWLRDASFVEAARPVPVLRALGRLELLPDPSRVPGLMKHAKLPLSAPDLAAIEALMLPGSDRE</sequence>
<dbReference type="RefSeq" id="WP_076979647.1">
    <property type="nucleotide sequence ID" value="NZ_CP019124.1"/>
</dbReference>
<dbReference type="Proteomes" id="UP000187266">
    <property type="component" value="Chromosome"/>
</dbReference>
<name>A0A1U7DI07_9RHOB</name>
<accession>A0A1U7DI07</accession>
<gene>
    <name evidence="1" type="ORF">BV394_07765</name>
</gene>
<organism evidence="1 2">
    <name type="scientific">Brevirhabdus pacifica</name>
    <dbReference type="NCBI Taxonomy" id="1267768"/>
    <lineage>
        <taxon>Bacteria</taxon>
        <taxon>Pseudomonadati</taxon>
        <taxon>Pseudomonadota</taxon>
        <taxon>Alphaproteobacteria</taxon>
        <taxon>Rhodobacterales</taxon>
        <taxon>Paracoccaceae</taxon>
        <taxon>Brevirhabdus</taxon>
    </lineage>
</organism>
<proteinExistence type="predicted"/>
<evidence type="ECO:0000313" key="2">
    <source>
        <dbReference type="Proteomes" id="UP000187266"/>
    </source>
</evidence>